<evidence type="ECO:0000313" key="5">
    <source>
        <dbReference type="Proteomes" id="UP000007967"/>
    </source>
</evidence>
<accession>D2Q2Y5</accession>
<dbReference type="Pfam" id="PF00583">
    <property type="entry name" value="Acetyltransf_1"/>
    <property type="match status" value="1"/>
</dbReference>
<name>D2Q2Y5_KRIFD</name>
<keyword evidence="1 4" id="KW-0808">Transferase</keyword>
<dbReference type="STRING" id="479435.Kfla_3046"/>
<protein>
    <submittedName>
        <fullName evidence="4">GCN5-related N-acetyltransferase</fullName>
    </submittedName>
</protein>
<dbReference type="eggNOG" id="COG0456">
    <property type="taxonomic scope" value="Bacteria"/>
</dbReference>
<dbReference type="Gene3D" id="3.40.630.30">
    <property type="match status" value="1"/>
</dbReference>
<organism evidence="4 5">
    <name type="scientific">Kribbella flavida (strain DSM 17836 / JCM 10339 / NBRC 14399)</name>
    <dbReference type="NCBI Taxonomy" id="479435"/>
    <lineage>
        <taxon>Bacteria</taxon>
        <taxon>Bacillati</taxon>
        <taxon>Actinomycetota</taxon>
        <taxon>Actinomycetes</taxon>
        <taxon>Propionibacteriales</taxon>
        <taxon>Kribbellaceae</taxon>
        <taxon>Kribbella</taxon>
    </lineage>
</organism>
<evidence type="ECO:0000259" key="3">
    <source>
        <dbReference type="PROSITE" id="PS51186"/>
    </source>
</evidence>
<evidence type="ECO:0000256" key="2">
    <source>
        <dbReference type="ARBA" id="ARBA00023315"/>
    </source>
</evidence>
<dbReference type="SUPFAM" id="SSF55729">
    <property type="entry name" value="Acyl-CoA N-acyltransferases (Nat)"/>
    <property type="match status" value="2"/>
</dbReference>
<sequence>MTAELPAGLTVRPARPDDDAAIAAQLAAYTSALIGFPKHSAEDVANYLRDPKLRLATDSWLVHDGDRLVGTATALAHNVPGQVDVDVFSADPAVAAWLLDRACAHAVDRARGADLAEVKLRVGVLREDTALPELLAGFTLETSIQRMRIDHPEPPPVPEPPAGVVLRRGAFDDATRRAAHAVIAGAFADQPGAVPRPYDDWLASREARSTFDWSQLTVAELDGRAVAVQECNDNLVRSDRCGYIGRLGVLPGARGRGLAKYLLLDQFAQDAAAGLTGTMLHVDSSNPTPAVALYRGVGMRPNAVSDLWSKVVPLG</sequence>
<dbReference type="InterPro" id="IPR000182">
    <property type="entry name" value="GNAT_dom"/>
</dbReference>
<dbReference type="CDD" id="cd04301">
    <property type="entry name" value="NAT_SF"/>
    <property type="match status" value="1"/>
</dbReference>
<dbReference type="KEGG" id="kfl:Kfla_3046"/>
<proteinExistence type="predicted"/>
<evidence type="ECO:0000256" key="1">
    <source>
        <dbReference type="ARBA" id="ARBA00022679"/>
    </source>
</evidence>
<dbReference type="PROSITE" id="PS51186">
    <property type="entry name" value="GNAT"/>
    <property type="match status" value="1"/>
</dbReference>
<dbReference type="RefSeq" id="WP_012920666.1">
    <property type="nucleotide sequence ID" value="NC_013729.1"/>
</dbReference>
<reference evidence="4 5" key="2">
    <citation type="journal article" date="2010" name="Stand. Genomic Sci.">
        <title>Complete genome sequence of Kribbella flavida type strain (IFO 14399).</title>
        <authorList>
            <person name="Pukall R."/>
            <person name="Lapidus A."/>
            <person name="Glavina Del Rio T."/>
            <person name="Copeland A."/>
            <person name="Tice H."/>
            <person name="Cheng J.-F."/>
            <person name="Lucas S."/>
            <person name="Chen F."/>
            <person name="Nolan M."/>
            <person name="LaButti K."/>
            <person name="Pati A."/>
            <person name="Ivanova N."/>
            <person name="Mavrommatis K."/>
            <person name="Mikhailova N."/>
            <person name="Pitluck S."/>
            <person name="Bruce D."/>
            <person name="Goodwin L."/>
            <person name="Land M."/>
            <person name="Hauser L."/>
            <person name="Chang Y.-J."/>
            <person name="Jeffries C.D."/>
            <person name="Chen A."/>
            <person name="Palaniappan K."/>
            <person name="Chain P."/>
            <person name="Rohde M."/>
            <person name="Goeker M."/>
            <person name="Bristow J."/>
            <person name="Eisen J.A."/>
            <person name="Markowitz V."/>
            <person name="Hugenholtz P."/>
            <person name="Kyrpides N.C."/>
            <person name="Klenk H.-P."/>
            <person name="Brettin T."/>
        </authorList>
    </citation>
    <scope>NUCLEOTIDE SEQUENCE [LARGE SCALE GENOMIC DNA]</scope>
    <source>
        <strain evidence="5">DSM 17836 / JCM 10339 / NBRC 14399</strain>
    </source>
</reference>
<dbReference type="HOGENOM" id="CLU_056890_2_0_11"/>
<gene>
    <name evidence="4" type="ordered locus">Kfla_3046</name>
</gene>
<dbReference type="PANTHER" id="PTHR43877:SF2">
    <property type="entry name" value="AMINOALKYLPHOSPHONATE N-ACETYLTRANSFERASE-RELATED"/>
    <property type="match status" value="1"/>
</dbReference>
<dbReference type="GO" id="GO:0016747">
    <property type="term" value="F:acyltransferase activity, transferring groups other than amino-acyl groups"/>
    <property type="evidence" value="ECO:0007669"/>
    <property type="project" value="InterPro"/>
</dbReference>
<dbReference type="AlphaFoldDB" id="D2Q2Y5"/>
<dbReference type="PANTHER" id="PTHR43877">
    <property type="entry name" value="AMINOALKYLPHOSPHONATE N-ACETYLTRANSFERASE-RELATED-RELATED"/>
    <property type="match status" value="1"/>
</dbReference>
<dbReference type="EMBL" id="CP001736">
    <property type="protein sequence ID" value="ADB32110.1"/>
    <property type="molecule type" value="Genomic_DNA"/>
</dbReference>
<dbReference type="InterPro" id="IPR016181">
    <property type="entry name" value="Acyl_CoA_acyltransferase"/>
</dbReference>
<keyword evidence="2" id="KW-0012">Acyltransferase</keyword>
<feature type="domain" description="N-acetyltransferase" evidence="3">
    <location>
        <begin position="169"/>
        <end position="315"/>
    </location>
</feature>
<dbReference type="Proteomes" id="UP000007967">
    <property type="component" value="Chromosome"/>
</dbReference>
<dbReference type="InterPro" id="IPR050832">
    <property type="entry name" value="Bact_Acetyltransf"/>
</dbReference>
<dbReference type="OrthoDB" id="9799092at2"/>
<reference evidence="5" key="1">
    <citation type="submission" date="2009-09" db="EMBL/GenBank/DDBJ databases">
        <title>The complete genome of Kribbella flavida DSM 17836.</title>
        <authorList>
            <consortium name="US DOE Joint Genome Institute (JGI-PGF)"/>
            <person name="Lucas S."/>
            <person name="Copeland A."/>
            <person name="Lapidus A."/>
            <person name="Glavina del Rio T."/>
            <person name="Dalin E."/>
            <person name="Tice H."/>
            <person name="Bruce D."/>
            <person name="Goodwin L."/>
            <person name="Pitluck S."/>
            <person name="Kyrpides N."/>
            <person name="Mavromatis K."/>
            <person name="Ivanova N."/>
            <person name="Saunders E."/>
            <person name="Brettin T."/>
            <person name="Detter J.C."/>
            <person name="Han C."/>
            <person name="Larimer F."/>
            <person name="Land M."/>
            <person name="Hauser L."/>
            <person name="Markowitz V."/>
            <person name="Cheng J.-F."/>
            <person name="Hugenholtz P."/>
            <person name="Woyke T."/>
            <person name="Wu D."/>
            <person name="Pukall R."/>
            <person name="Klenk H.-P."/>
            <person name="Eisen J.A."/>
        </authorList>
    </citation>
    <scope>NUCLEOTIDE SEQUENCE [LARGE SCALE GENOMIC DNA]</scope>
    <source>
        <strain evidence="5">DSM 17836 / JCM 10339 / NBRC 14399</strain>
    </source>
</reference>
<keyword evidence="5" id="KW-1185">Reference proteome</keyword>
<evidence type="ECO:0000313" key="4">
    <source>
        <dbReference type="EMBL" id="ADB32110.1"/>
    </source>
</evidence>